<name>A0A7R7ZRR3_ASPCH</name>
<gene>
    <name evidence="8" type="ORF">ACHE_60835A</name>
</gene>
<evidence type="ECO:0000313" key="8">
    <source>
        <dbReference type="EMBL" id="BCR90949.1"/>
    </source>
</evidence>
<evidence type="ECO:0000256" key="7">
    <source>
        <dbReference type="SAM" id="Phobius"/>
    </source>
</evidence>
<feature type="transmembrane region" description="Helical" evidence="7">
    <location>
        <begin position="281"/>
        <end position="304"/>
    </location>
</feature>
<keyword evidence="5 7" id="KW-0472">Membrane</keyword>
<dbReference type="AlphaFoldDB" id="A0A7R7ZRR3"/>
<dbReference type="InterPro" id="IPR004840">
    <property type="entry name" value="Amino_acid_permease_CS"/>
</dbReference>
<feature type="transmembrane region" description="Helical" evidence="7">
    <location>
        <begin position="403"/>
        <end position="420"/>
    </location>
</feature>
<dbReference type="GO" id="GO:0006865">
    <property type="term" value="P:amino acid transport"/>
    <property type="evidence" value="ECO:0007669"/>
    <property type="project" value="InterPro"/>
</dbReference>
<dbReference type="Proteomes" id="UP000637239">
    <property type="component" value="Chromosome 6"/>
</dbReference>
<comment type="subcellular location">
    <subcellularLocation>
        <location evidence="1">Membrane</location>
        <topology evidence="1">Multi-pass membrane protein</topology>
    </subcellularLocation>
</comment>
<accession>A0A7R7ZRR3</accession>
<evidence type="ECO:0000313" key="9">
    <source>
        <dbReference type="Proteomes" id="UP000637239"/>
    </source>
</evidence>
<dbReference type="Gene3D" id="1.20.1740.10">
    <property type="entry name" value="Amino acid/polyamine transporter I"/>
    <property type="match status" value="1"/>
</dbReference>
<reference evidence="8" key="1">
    <citation type="submission" date="2021-01" db="EMBL/GenBank/DDBJ databases">
        <authorList>
            <consortium name="Aspergillus chevalieri M1 genome sequencing consortium"/>
            <person name="Kazuki M."/>
            <person name="Futagami T."/>
        </authorList>
    </citation>
    <scope>NUCLEOTIDE SEQUENCE</scope>
    <source>
        <strain evidence="8">M1</strain>
    </source>
</reference>
<dbReference type="GO" id="GO:0022857">
    <property type="term" value="F:transmembrane transporter activity"/>
    <property type="evidence" value="ECO:0007669"/>
    <property type="project" value="InterPro"/>
</dbReference>
<dbReference type="GeneID" id="66985307"/>
<evidence type="ECO:0000256" key="6">
    <source>
        <dbReference type="SAM" id="MobiDB-lite"/>
    </source>
</evidence>
<keyword evidence="4 7" id="KW-1133">Transmembrane helix</keyword>
<feature type="transmembrane region" description="Helical" evidence="7">
    <location>
        <begin position="499"/>
        <end position="516"/>
    </location>
</feature>
<dbReference type="EMBL" id="AP024421">
    <property type="protein sequence ID" value="BCR90949.1"/>
    <property type="molecule type" value="Genomic_DNA"/>
</dbReference>
<keyword evidence="3 7" id="KW-0812">Transmembrane</keyword>
<feature type="transmembrane region" description="Helical" evidence="7">
    <location>
        <begin position="204"/>
        <end position="227"/>
    </location>
</feature>
<evidence type="ECO:0000256" key="1">
    <source>
        <dbReference type="ARBA" id="ARBA00004141"/>
    </source>
</evidence>
<reference evidence="8" key="2">
    <citation type="submission" date="2021-02" db="EMBL/GenBank/DDBJ databases">
        <title>Aspergillus chevalieri M1 genome sequence.</title>
        <authorList>
            <person name="Kadooka C."/>
            <person name="Mori K."/>
            <person name="Futagami T."/>
        </authorList>
    </citation>
    <scope>NUCLEOTIDE SEQUENCE</scope>
    <source>
        <strain evidence="8">M1</strain>
    </source>
</reference>
<evidence type="ECO:0000256" key="5">
    <source>
        <dbReference type="ARBA" id="ARBA00023136"/>
    </source>
</evidence>
<dbReference type="GO" id="GO:0016020">
    <property type="term" value="C:membrane"/>
    <property type="evidence" value="ECO:0007669"/>
    <property type="project" value="UniProtKB-SubCell"/>
</dbReference>
<dbReference type="PIRSF" id="PIRSF006060">
    <property type="entry name" value="AA_transporter"/>
    <property type="match status" value="1"/>
</dbReference>
<dbReference type="PROSITE" id="PS00218">
    <property type="entry name" value="AMINO_ACID_PERMEASE_1"/>
    <property type="match status" value="1"/>
</dbReference>
<dbReference type="RefSeq" id="XP_043139471.1">
    <property type="nucleotide sequence ID" value="XM_043282053.1"/>
</dbReference>
<dbReference type="PANTHER" id="PTHR45649">
    <property type="entry name" value="AMINO-ACID PERMEASE BAT1"/>
    <property type="match status" value="1"/>
</dbReference>
<feature type="transmembrane region" description="Helical" evidence="7">
    <location>
        <begin position="247"/>
        <end position="269"/>
    </location>
</feature>
<keyword evidence="2" id="KW-0813">Transport</keyword>
<proteinExistence type="predicted"/>
<dbReference type="Pfam" id="PF13520">
    <property type="entry name" value="AA_permease_2"/>
    <property type="match status" value="1"/>
</dbReference>
<organism evidence="8 9">
    <name type="scientific">Aspergillus chevalieri</name>
    <name type="common">Eurotium chevalieri</name>
    <dbReference type="NCBI Taxonomy" id="182096"/>
    <lineage>
        <taxon>Eukaryota</taxon>
        <taxon>Fungi</taxon>
        <taxon>Dikarya</taxon>
        <taxon>Ascomycota</taxon>
        <taxon>Pezizomycotina</taxon>
        <taxon>Eurotiomycetes</taxon>
        <taxon>Eurotiomycetidae</taxon>
        <taxon>Eurotiales</taxon>
        <taxon>Aspergillaceae</taxon>
        <taxon>Aspergillus</taxon>
        <taxon>Aspergillus subgen. Aspergillus</taxon>
    </lineage>
</organism>
<feature type="transmembrane region" description="Helical" evidence="7">
    <location>
        <begin position="82"/>
        <end position="103"/>
    </location>
</feature>
<evidence type="ECO:0000256" key="3">
    <source>
        <dbReference type="ARBA" id="ARBA00022692"/>
    </source>
</evidence>
<sequence length="538" mass="59110">MTSSIAHNEKRTPDSTSGQGKDLGEAIDLDDAVLRAQGHVAELERSFSWVGAIGLAYSIVNSWLTYAVIFGMNLKYGGGQTAVFALIVAAAVQWIVFLGLAELCSAMPSSGGQYHFTHIIAPRFSKGFAAFAVGIINVVAWWINTAAGVFQPAISAFGIAMLWYPEVTGEQWQVYLCYLLVMILTLIPIFTIPKKRLDYMTKAAMLLSILGFFLVITVCLVMGRGHYHPITVIEYRGASGWGPGPAWLMSIGVGQFPFAGISACTHIAEEMPRPGRRLPRVINMTMAIGILTAAPWIVIMTTTITDMEAVQNAFSPSMEVFHQATGSKAVATFLQAYLTLLYYSKIQYPGVRNLSHKLNTACVPSQWITSSRIAWAFSRDHGLPFSSYFNHVDSKRHFPVRTTFLAVGFCVIYGLLYVASTEAFNSIVNTAILMVNITYTVPQGILATCGRKRLPRRSFNLGPVVGYAVNVFSVLWLIISGIFFCFPATKPTSLGNMNYNSVVISGLFAVLLILWIERRKKFKGPEIDLDTLNASNVL</sequence>
<evidence type="ECO:0008006" key="10">
    <source>
        <dbReference type="Google" id="ProtNLM"/>
    </source>
</evidence>
<keyword evidence="9" id="KW-1185">Reference proteome</keyword>
<feature type="transmembrane region" description="Helical" evidence="7">
    <location>
        <begin position="124"/>
        <end position="143"/>
    </location>
</feature>
<feature type="transmembrane region" description="Helical" evidence="7">
    <location>
        <begin position="459"/>
        <end position="479"/>
    </location>
</feature>
<evidence type="ECO:0000256" key="4">
    <source>
        <dbReference type="ARBA" id="ARBA00022989"/>
    </source>
</evidence>
<feature type="transmembrane region" description="Helical" evidence="7">
    <location>
        <begin position="47"/>
        <end position="70"/>
    </location>
</feature>
<feature type="transmembrane region" description="Helical" evidence="7">
    <location>
        <begin position="426"/>
        <end position="447"/>
    </location>
</feature>
<protein>
    <recommendedName>
        <fullName evidence="10">Amino acid transporter</fullName>
    </recommendedName>
</protein>
<dbReference type="InterPro" id="IPR002293">
    <property type="entry name" value="AA/rel_permease1"/>
</dbReference>
<feature type="region of interest" description="Disordered" evidence="6">
    <location>
        <begin position="1"/>
        <end position="21"/>
    </location>
</feature>
<evidence type="ECO:0000256" key="2">
    <source>
        <dbReference type="ARBA" id="ARBA00022448"/>
    </source>
</evidence>
<feature type="transmembrane region" description="Helical" evidence="7">
    <location>
        <begin position="172"/>
        <end position="192"/>
    </location>
</feature>
<dbReference type="KEGG" id="ache:ACHE_60835A"/>
<dbReference type="PANTHER" id="PTHR45649:SF11">
    <property type="entry name" value="TRANSPORTER, PUTATIVE (EUROFUNG)-RELATED"/>
    <property type="match status" value="1"/>
</dbReference>
<feature type="transmembrane region" description="Helical" evidence="7">
    <location>
        <begin position="324"/>
        <end position="343"/>
    </location>
</feature>